<protein>
    <submittedName>
        <fullName evidence="1">Uncharacterized protein</fullName>
    </submittedName>
</protein>
<dbReference type="EMBL" id="HBGE01052056">
    <property type="protein sequence ID" value="CAD9150206.1"/>
    <property type="molecule type" value="Transcribed_RNA"/>
</dbReference>
<proteinExistence type="predicted"/>
<organism evidence="1">
    <name type="scientific">Alexandrium catenella</name>
    <name type="common">Red tide dinoflagellate</name>
    <name type="synonym">Gonyaulax catenella</name>
    <dbReference type="NCBI Taxonomy" id="2925"/>
    <lineage>
        <taxon>Eukaryota</taxon>
        <taxon>Sar</taxon>
        <taxon>Alveolata</taxon>
        <taxon>Dinophyceae</taxon>
        <taxon>Gonyaulacales</taxon>
        <taxon>Pyrocystaceae</taxon>
        <taxon>Alexandrium</taxon>
    </lineage>
</organism>
<sequence>MGAGLGDLGFADGKKIVSVVSSVESPGWQGKLSVVSEPLDEHADFYKLWMGMIKWMKNGRKWSKLEMELPRFFLVAQLAPRSLFPATPASVPRHELSPQSQDCVAIARMHHLDRQQRNIRVEASTNGHIVEREYYVFHEAPLCVEAWRETPGTRFAGEWLRAVTMATLEIILTRAHPGERDPCWIYPNVEDPPNSGLMSVISDPLDKLIDFERIWIEWLDLLKYPNSKGGPVKDVKLRIMSEMEFTVLQLVDGAQAEKLHISENKPGTVVRDFKKVHYHKEARAIYVEHLLEGAETPKRYWIRFWDKPLRVQSWGETPGKRDAGEEFGAHLERVVNSALTGQEDLKGAS</sequence>
<name>A0A7S1QWC1_ALECA</name>
<gene>
    <name evidence="1" type="ORF">ACAT0790_LOCUS31413</name>
</gene>
<accession>A0A7S1QWC1</accession>
<reference evidence="1" key="1">
    <citation type="submission" date="2021-01" db="EMBL/GenBank/DDBJ databases">
        <authorList>
            <person name="Corre E."/>
            <person name="Pelletier E."/>
            <person name="Niang G."/>
            <person name="Scheremetjew M."/>
            <person name="Finn R."/>
            <person name="Kale V."/>
            <person name="Holt S."/>
            <person name="Cochrane G."/>
            <person name="Meng A."/>
            <person name="Brown T."/>
            <person name="Cohen L."/>
        </authorList>
    </citation>
    <scope>NUCLEOTIDE SEQUENCE</scope>
    <source>
        <strain evidence="1">OF101</strain>
    </source>
</reference>
<dbReference type="AlphaFoldDB" id="A0A7S1QWC1"/>
<evidence type="ECO:0000313" key="1">
    <source>
        <dbReference type="EMBL" id="CAD9150206.1"/>
    </source>
</evidence>